<proteinExistence type="inferred from homology"/>
<dbReference type="SMART" id="SM00729">
    <property type="entry name" value="Elp3"/>
    <property type="match status" value="1"/>
</dbReference>
<dbReference type="GO" id="GO:0006779">
    <property type="term" value="P:porphyrin-containing compound biosynthetic process"/>
    <property type="evidence" value="ECO:0007669"/>
    <property type="project" value="InterPro"/>
</dbReference>
<evidence type="ECO:0000259" key="2">
    <source>
        <dbReference type="PROSITE" id="PS51918"/>
    </source>
</evidence>
<organism evidence="3">
    <name type="scientific">marine metagenome</name>
    <dbReference type="NCBI Taxonomy" id="408172"/>
    <lineage>
        <taxon>unclassified sequences</taxon>
        <taxon>metagenomes</taxon>
        <taxon>ecological metagenomes</taxon>
    </lineage>
</organism>
<dbReference type="Gene3D" id="3.30.750.200">
    <property type="match status" value="1"/>
</dbReference>
<dbReference type="InterPro" id="IPR004559">
    <property type="entry name" value="HemW-like"/>
</dbReference>
<dbReference type="EMBL" id="UINC01070703">
    <property type="protein sequence ID" value="SVC05054.1"/>
    <property type="molecule type" value="Genomic_DNA"/>
</dbReference>
<dbReference type="AlphaFoldDB" id="A0A382IYY4"/>
<dbReference type="GO" id="GO:0004109">
    <property type="term" value="F:coproporphyrinogen oxidase activity"/>
    <property type="evidence" value="ECO:0007669"/>
    <property type="project" value="InterPro"/>
</dbReference>
<dbReference type="PROSITE" id="PS51918">
    <property type="entry name" value="RADICAL_SAM"/>
    <property type="match status" value="1"/>
</dbReference>
<dbReference type="GO" id="GO:0051539">
    <property type="term" value="F:4 iron, 4 sulfur cluster binding"/>
    <property type="evidence" value="ECO:0007669"/>
    <property type="project" value="InterPro"/>
</dbReference>
<dbReference type="InterPro" id="IPR006638">
    <property type="entry name" value="Elp3/MiaA/NifB-like_rSAM"/>
</dbReference>
<name>A0A382IYY4_9ZZZZ</name>
<dbReference type="InterPro" id="IPR007197">
    <property type="entry name" value="rSAM"/>
</dbReference>
<dbReference type="Pfam" id="PF04055">
    <property type="entry name" value="Radical_SAM"/>
    <property type="match status" value="1"/>
</dbReference>
<evidence type="ECO:0000313" key="3">
    <source>
        <dbReference type="EMBL" id="SVC05054.1"/>
    </source>
</evidence>
<dbReference type="SUPFAM" id="SSF102114">
    <property type="entry name" value="Radical SAM enzymes"/>
    <property type="match status" value="1"/>
</dbReference>
<dbReference type="SFLD" id="SFLDF00288">
    <property type="entry name" value="HemN-like__clustered_with_nucl"/>
    <property type="match status" value="1"/>
</dbReference>
<dbReference type="PANTHER" id="PTHR13932:SF5">
    <property type="entry name" value="RADICAL S-ADENOSYL METHIONINE DOMAIN-CONTAINING PROTEIN 1, MITOCHONDRIAL"/>
    <property type="match status" value="1"/>
</dbReference>
<dbReference type="GO" id="GO:0005737">
    <property type="term" value="C:cytoplasm"/>
    <property type="evidence" value="ECO:0007669"/>
    <property type="project" value="InterPro"/>
</dbReference>
<protein>
    <recommendedName>
        <fullName evidence="2">Radical SAM core domain-containing protein</fullName>
    </recommendedName>
</protein>
<accession>A0A382IYY4</accession>
<evidence type="ECO:0000256" key="1">
    <source>
        <dbReference type="ARBA" id="ARBA00006100"/>
    </source>
</evidence>
<sequence>MGNKPNKQVVEPLGVSTASEKGRSLSSGIALYIHIPFCETKCPYCDFNTYAGINHLIPSYIDALTNELRIWAKTLDHPRVNNMFLGGGTPSMLSANQMHSLLSLIRSEFAVQPDAEVTAEVNPDDVNFDRLSGFRDAGINRISMGVQSFSNSELQLLGRRHEVSHVLKAFETIQNAGITNISMDLMYGLPHQTIETWERNIKAVITAAPQHISAYALTLEPETPMAHWVSKGTLPEQDSDLAADMYEWASVELAKAGYRNYEISNWALPGRESRHNIIYWRNLPYLGVGPGAHSFLGGYRFANGKSP</sequence>
<dbReference type="InterPro" id="IPR058240">
    <property type="entry name" value="rSAM_sf"/>
</dbReference>
<dbReference type="SFLD" id="SFLDG01065">
    <property type="entry name" value="anaerobic_coproporphyrinogen-I"/>
    <property type="match status" value="2"/>
</dbReference>
<reference evidence="3" key="1">
    <citation type="submission" date="2018-05" db="EMBL/GenBank/DDBJ databases">
        <authorList>
            <person name="Lanie J.A."/>
            <person name="Ng W.-L."/>
            <person name="Kazmierczak K.M."/>
            <person name="Andrzejewski T.M."/>
            <person name="Davidsen T.M."/>
            <person name="Wayne K.J."/>
            <person name="Tettelin H."/>
            <person name="Glass J.I."/>
            <person name="Rusch D."/>
            <person name="Podicherti R."/>
            <person name="Tsui H.-C.T."/>
            <person name="Winkler M.E."/>
        </authorList>
    </citation>
    <scope>NUCLEOTIDE SEQUENCE</scope>
</reference>
<dbReference type="CDD" id="cd01335">
    <property type="entry name" value="Radical_SAM"/>
    <property type="match status" value="1"/>
</dbReference>
<dbReference type="SFLD" id="SFLDS00029">
    <property type="entry name" value="Radical_SAM"/>
    <property type="match status" value="2"/>
</dbReference>
<feature type="domain" description="Radical SAM core" evidence="2">
    <location>
        <begin position="23"/>
        <end position="259"/>
    </location>
</feature>
<gene>
    <name evidence="3" type="ORF">METZ01_LOCUS257908</name>
</gene>
<dbReference type="NCBIfam" id="TIGR00539">
    <property type="entry name" value="hemN_rel"/>
    <property type="match status" value="1"/>
</dbReference>
<dbReference type="SFLD" id="SFLDF00562">
    <property type="entry name" value="HemN-like__clustered_with_heat"/>
    <property type="match status" value="1"/>
</dbReference>
<dbReference type="InterPro" id="IPR034505">
    <property type="entry name" value="Coproporphyrinogen-III_oxidase"/>
</dbReference>
<comment type="similarity">
    <text evidence="1">Belongs to the anaerobic coproporphyrinogen-III oxidase family. HemW subfamily.</text>
</comment>
<dbReference type="PANTHER" id="PTHR13932">
    <property type="entry name" value="COPROPORPHYRINIGEN III OXIDASE"/>
    <property type="match status" value="1"/>
</dbReference>
<feature type="non-terminal residue" evidence="3">
    <location>
        <position position="307"/>
    </location>
</feature>